<dbReference type="EMBL" id="SPDV01000088">
    <property type="protein sequence ID" value="TFI56393.1"/>
    <property type="molecule type" value="Genomic_DNA"/>
</dbReference>
<dbReference type="OrthoDB" id="8456647at2"/>
<dbReference type="AlphaFoldDB" id="A0A4Y8ZK71"/>
<proteinExistence type="predicted"/>
<organism evidence="2 3">
    <name type="scientific">Sphingomonas parva</name>
    <dbReference type="NCBI Taxonomy" id="2555898"/>
    <lineage>
        <taxon>Bacteria</taxon>
        <taxon>Pseudomonadati</taxon>
        <taxon>Pseudomonadota</taxon>
        <taxon>Alphaproteobacteria</taxon>
        <taxon>Sphingomonadales</taxon>
        <taxon>Sphingomonadaceae</taxon>
        <taxon>Sphingomonas</taxon>
    </lineage>
</organism>
<feature type="transmembrane region" description="Helical" evidence="1">
    <location>
        <begin position="21"/>
        <end position="42"/>
    </location>
</feature>
<evidence type="ECO:0000256" key="1">
    <source>
        <dbReference type="SAM" id="Phobius"/>
    </source>
</evidence>
<reference evidence="2 3" key="1">
    <citation type="submission" date="2019-03" db="EMBL/GenBank/DDBJ databases">
        <title>Genome sequence of Sphingomonas sp. 17J27-24.</title>
        <authorList>
            <person name="Kim M."/>
            <person name="Maeng S."/>
            <person name="Sathiyaraj S."/>
        </authorList>
    </citation>
    <scope>NUCLEOTIDE SEQUENCE [LARGE SCALE GENOMIC DNA]</scope>
    <source>
        <strain evidence="2 3">17J27-24</strain>
    </source>
</reference>
<keyword evidence="1" id="KW-0472">Membrane</keyword>
<gene>
    <name evidence="2" type="ORF">E2493_20435</name>
</gene>
<dbReference type="Proteomes" id="UP000298213">
    <property type="component" value="Unassembled WGS sequence"/>
</dbReference>
<name>A0A4Y8ZK71_9SPHN</name>
<keyword evidence="3" id="KW-1185">Reference proteome</keyword>
<dbReference type="RefSeq" id="WP_135090563.1">
    <property type="nucleotide sequence ID" value="NZ_SPDV01000088.1"/>
</dbReference>
<protein>
    <submittedName>
        <fullName evidence="2">Uncharacterized protein</fullName>
    </submittedName>
</protein>
<keyword evidence="1" id="KW-0812">Transmembrane</keyword>
<keyword evidence="1" id="KW-1133">Transmembrane helix</keyword>
<accession>A0A4Y8ZK71</accession>
<evidence type="ECO:0000313" key="3">
    <source>
        <dbReference type="Proteomes" id="UP000298213"/>
    </source>
</evidence>
<sequence length="144" mass="15747">MDERDDVPAPVRIGRLAPYPVWLGVTLLVRSAQLVFLLLWVWYLAALFDAMDKASTISPPPIWLLVVSTLIGASSGRGAWQWRTSPFGDALGKLLASERCPACGQSVFDHTPPSGYAPPSQQQRMVPSRICTNCGHDLMLRTAA</sequence>
<evidence type="ECO:0000313" key="2">
    <source>
        <dbReference type="EMBL" id="TFI56393.1"/>
    </source>
</evidence>
<comment type="caution">
    <text evidence="2">The sequence shown here is derived from an EMBL/GenBank/DDBJ whole genome shotgun (WGS) entry which is preliminary data.</text>
</comment>